<evidence type="ECO:0000256" key="5">
    <source>
        <dbReference type="ARBA" id="ARBA00022692"/>
    </source>
</evidence>
<dbReference type="Pfam" id="PF00689">
    <property type="entry name" value="Cation_ATPase_C"/>
    <property type="match status" value="1"/>
</dbReference>
<evidence type="ECO:0000313" key="23">
    <source>
        <dbReference type="Proteomes" id="UP001320420"/>
    </source>
</evidence>
<dbReference type="Gene3D" id="2.70.150.10">
    <property type="entry name" value="Calcium-transporting ATPase, cytoplasmic transduction domain A"/>
    <property type="match status" value="1"/>
</dbReference>
<dbReference type="SFLD" id="SFLDF00027">
    <property type="entry name" value="p-type_atpase"/>
    <property type="match status" value="1"/>
</dbReference>
<evidence type="ECO:0000259" key="20">
    <source>
        <dbReference type="Pfam" id="PF00689"/>
    </source>
</evidence>
<dbReference type="NCBIfam" id="TIGR01517">
    <property type="entry name" value="ATPase-IIB_Ca"/>
    <property type="match status" value="1"/>
</dbReference>
<keyword evidence="6" id="KW-0479">Metal-binding</keyword>
<evidence type="ECO:0000256" key="11">
    <source>
        <dbReference type="ARBA" id="ARBA00022967"/>
    </source>
</evidence>
<keyword evidence="7 17" id="KW-0547">Nucleotide-binding</keyword>
<organism evidence="22 23">
    <name type="scientific">Diatrype stigma</name>
    <dbReference type="NCBI Taxonomy" id="117547"/>
    <lineage>
        <taxon>Eukaryota</taxon>
        <taxon>Fungi</taxon>
        <taxon>Dikarya</taxon>
        <taxon>Ascomycota</taxon>
        <taxon>Pezizomycotina</taxon>
        <taxon>Sordariomycetes</taxon>
        <taxon>Xylariomycetidae</taxon>
        <taxon>Xylariales</taxon>
        <taxon>Diatrypaceae</taxon>
        <taxon>Diatrype</taxon>
    </lineage>
</organism>
<dbReference type="InterPro" id="IPR036412">
    <property type="entry name" value="HAD-like_sf"/>
</dbReference>
<dbReference type="InterPro" id="IPR006068">
    <property type="entry name" value="ATPase_P-typ_cation-transptr_C"/>
</dbReference>
<dbReference type="GO" id="GO:0005524">
    <property type="term" value="F:ATP binding"/>
    <property type="evidence" value="ECO:0007669"/>
    <property type="project" value="UniProtKB-KW"/>
</dbReference>
<dbReference type="InterPro" id="IPR008250">
    <property type="entry name" value="ATPase_P-typ_transduc_dom_A_sf"/>
</dbReference>
<evidence type="ECO:0000256" key="17">
    <source>
        <dbReference type="RuleBase" id="RU361146"/>
    </source>
</evidence>
<evidence type="ECO:0000256" key="14">
    <source>
        <dbReference type="ARBA" id="ARBA00023136"/>
    </source>
</evidence>
<dbReference type="FunFam" id="3.40.50.1000:FF:000018">
    <property type="entry name" value="Calcium-transporting ATPase"/>
    <property type="match status" value="1"/>
</dbReference>
<dbReference type="Pfam" id="PF00690">
    <property type="entry name" value="Cation_ATPase_N"/>
    <property type="match status" value="1"/>
</dbReference>
<comment type="catalytic activity">
    <reaction evidence="15 17">
        <text>Ca(2+)(in) + ATP + H2O = Ca(2+)(out) + ADP + phosphate + H(+)</text>
        <dbReference type="Rhea" id="RHEA:18105"/>
        <dbReference type="ChEBI" id="CHEBI:15377"/>
        <dbReference type="ChEBI" id="CHEBI:15378"/>
        <dbReference type="ChEBI" id="CHEBI:29108"/>
        <dbReference type="ChEBI" id="CHEBI:30616"/>
        <dbReference type="ChEBI" id="CHEBI:43474"/>
        <dbReference type="ChEBI" id="CHEBI:456216"/>
        <dbReference type="EC" id="7.2.2.10"/>
    </reaction>
</comment>
<dbReference type="Gene3D" id="3.40.50.1000">
    <property type="entry name" value="HAD superfamily/HAD-like"/>
    <property type="match status" value="1"/>
</dbReference>
<dbReference type="InterPro" id="IPR044492">
    <property type="entry name" value="P_typ_ATPase_HD_dom"/>
</dbReference>
<dbReference type="GO" id="GO:0006874">
    <property type="term" value="P:intracellular calcium ion homeostasis"/>
    <property type="evidence" value="ECO:0007669"/>
    <property type="project" value="UniProtKB-ARBA"/>
</dbReference>
<dbReference type="SUPFAM" id="SSF56784">
    <property type="entry name" value="HAD-like"/>
    <property type="match status" value="1"/>
</dbReference>
<feature type="transmembrane region" description="Helical" evidence="17">
    <location>
        <begin position="147"/>
        <end position="166"/>
    </location>
</feature>
<keyword evidence="10" id="KW-0460">Magnesium</keyword>
<dbReference type="InterPro" id="IPR023298">
    <property type="entry name" value="ATPase_P-typ_TM_dom_sf"/>
</dbReference>
<feature type="compositionally biased region" description="Low complexity" evidence="18">
    <location>
        <begin position="1081"/>
        <end position="1094"/>
    </location>
</feature>
<dbReference type="InterPro" id="IPR059000">
    <property type="entry name" value="ATPase_P-type_domA"/>
</dbReference>
<feature type="region of interest" description="Disordered" evidence="18">
    <location>
        <begin position="34"/>
        <end position="82"/>
    </location>
</feature>
<dbReference type="SFLD" id="SFLDS00003">
    <property type="entry name" value="Haloacid_Dehalogenase"/>
    <property type="match status" value="1"/>
</dbReference>
<feature type="transmembrane region" description="Helical" evidence="17">
    <location>
        <begin position="1127"/>
        <end position="1147"/>
    </location>
</feature>
<dbReference type="PANTHER" id="PTHR24093">
    <property type="entry name" value="CATION TRANSPORTING ATPASE"/>
    <property type="match status" value="1"/>
</dbReference>
<feature type="compositionally biased region" description="Polar residues" evidence="18">
    <location>
        <begin position="39"/>
        <end position="54"/>
    </location>
</feature>
<dbReference type="GO" id="GO:0005886">
    <property type="term" value="C:plasma membrane"/>
    <property type="evidence" value="ECO:0007669"/>
    <property type="project" value="TreeGrafter"/>
</dbReference>
<feature type="region of interest" description="Disordered" evidence="18">
    <location>
        <begin position="1151"/>
        <end position="1207"/>
    </location>
</feature>
<dbReference type="Pfam" id="PF13246">
    <property type="entry name" value="Cation_ATPase"/>
    <property type="match status" value="1"/>
</dbReference>
<evidence type="ECO:0000259" key="19">
    <source>
        <dbReference type="Pfam" id="PF00122"/>
    </source>
</evidence>
<feature type="transmembrane region" description="Helical" evidence="17">
    <location>
        <begin position="318"/>
        <end position="336"/>
    </location>
</feature>
<dbReference type="Gene3D" id="1.20.1110.10">
    <property type="entry name" value="Calcium-transporting ATPase, transmembrane domain"/>
    <property type="match status" value="1"/>
</dbReference>
<evidence type="ECO:0000256" key="2">
    <source>
        <dbReference type="ARBA" id="ARBA00022448"/>
    </source>
</evidence>
<dbReference type="PRINTS" id="PR00119">
    <property type="entry name" value="CATATPASE"/>
</dbReference>
<comment type="caution">
    <text evidence="22">The sequence shown here is derived from an EMBL/GenBank/DDBJ whole genome shotgun (WGS) entry which is preliminary data.</text>
</comment>
<dbReference type="SUPFAM" id="SSF81653">
    <property type="entry name" value="Calcium ATPase, transduction domain A"/>
    <property type="match status" value="1"/>
</dbReference>
<dbReference type="GO" id="GO:0016887">
    <property type="term" value="F:ATP hydrolysis activity"/>
    <property type="evidence" value="ECO:0007669"/>
    <property type="project" value="InterPro"/>
</dbReference>
<feature type="domain" description="Cation-transporting P-type ATPase N-terminal" evidence="21">
    <location>
        <begin position="78"/>
        <end position="125"/>
    </location>
</feature>
<evidence type="ECO:0000259" key="21">
    <source>
        <dbReference type="Pfam" id="PF00690"/>
    </source>
</evidence>
<feature type="domain" description="P-type ATPase A" evidence="19">
    <location>
        <begin position="184"/>
        <end position="254"/>
    </location>
</feature>
<evidence type="ECO:0000256" key="6">
    <source>
        <dbReference type="ARBA" id="ARBA00022723"/>
    </source>
</evidence>
<dbReference type="Pfam" id="PF00122">
    <property type="entry name" value="E1-E2_ATPase"/>
    <property type="match status" value="1"/>
</dbReference>
<evidence type="ECO:0000256" key="18">
    <source>
        <dbReference type="SAM" id="MobiDB-lite"/>
    </source>
</evidence>
<keyword evidence="12 17" id="KW-1133">Transmembrane helix</keyword>
<feature type="transmembrane region" description="Helical" evidence="17">
    <location>
        <begin position="114"/>
        <end position="135"/>
    </location>
</feature>
<dbReference type="Gene3D" id="3.40.1110.10">
    <property type="entry name" value="Calcium-transporting ATPase, cytoplasmic domain N"/>
    <property type="match status" value="1"/>
</dbReference>
<keyword evidence="13 17" id="KW-0406">Ion transport</keyword>
<keyword evidence="8 17" id="KW-0106">Calcium</keyword>
<dbReference type="NCBIfam" id="TIGR01494">
    <property type="entry name" value="ATPase_P-type"/>
    <property type="match status" value="2"/>
</dbReference>
<evidence type="ECO:0000256" key="7">
    <source>
        <dbReference type="ARBA" id="ARBA00022741"/>
    </source>
</evidence>
<keyword evidence="11" id="KW-1278">Translocase</keyword>
<reference evidence="22 23" key="1">
    <citation type="submission" date="2024-02" db="EMBL/GenBank/DDBJ databases">
        <title>De novo assembly and annotation of 12 fungi associated with fruit tree decline syndrome in Ontario, Canada.</title>
        <authorList>
            <person name="Sulman M."/>
            <person name="Ellouze W."/>
            <person name="Ilyukhin E."/>
        </authorList>
    </citation>
    <scope>NUCLEOTIDE SEQUENCE [LARGE SCALE GENOMIC DNA]</scope>
    <source>
        <strain evidence="22 23">M11/M66-122</strain>
    </source>
</reference>
<evidence type="ECO:0000256" key="8">
    <source>
        <dbReference type="ARBA" id="ARBA00022837"/>
    </source>
</evidence>
<protein>
    <recommendedName>
        <fullName evidence="17">Calcium-transporting ATPase</fullName>
        <ecNumber evidence="17">7.2.2.10</ecNumber>
    </recommendedName>
</protein>
<comment type="similarity">
    <text evidence="17">Belongs to the cation transport ATPase (P-type) (TC 3.A.3) family.</text>
</comment>
<dbReference type="InterPro" id="IPR004014">
    <property type="entry name" value="ATPase_P-typ_cation-transptr_N"/>
</dbReference>
<dbReference type="Pfam" id="PF08282">
    <property type="entry name" value="Hydrolase_3"/>
    <property type="match status" value="1"/>
</dbReference>
<dbReference type="PANTHER" id="PTHR24093:SF369">
    <property type="entry name" value="CALCIUM-TRANSPORTING ATPASE"/>
    <property type="match status" value="1"/>
</dbReference>
<dbReference type="GO" id="GO:0046872">
    <property type="term" value="F:metal ion binding"/>
    <property type="evidence" value="ECO:0007669"/>
    <property type="project" value="UniProtKB-KW"/>
</dbReference>
<evidence type="ECO:0000256" key="10">
    <source>
        <dbReference type="ARBA" id="ARBA00022842"/>
    </source>
</evidence>
<evidence type="ECO:0000256" key="9">
    <source>
        <dbReference type="ARBA" id="ARBA00022840"/>
    </source>
</evidence>
<dbReference type="GO" id="GO:0005388">
    <property type="term" value="F:P-type calcium transporter activity"/>
    <property type="evidence" value="ECO:0007669"/>
    <property type="project" value="UniProtKB-EC"/>
</dbReference>
<feature type="domain" description="Cation-transporting P-type ATPase C-terminal" evidence="20">
    <location>
        <begin position="835"/>
        <end position="1009"/>
    </location>
</feature>
<dbReference type="EC" id="7.2.2.10" evidence="17"/>
<dbReference type="EMBL" id="JAKJXP020000040">
    <property type="protein sequence ID" value="KAK7752214.1"/>
    <property type="molecule type" value="Genomic_DNA"/>
</dbReference>
<evidence type="ECO:0000256" key="1">
    <source>
        <dbReference type="ARBA" id="ARBA00004128"/>
    </source>
</evidence>
<comment type="caution">
    <text evidence="17">Lacks conserved residue(s) required for the propagation of feature annotation.</text>
</comment>
<dbReference type="AlphaFoldDB" id="A0AAN9UNI8"/>
<feature type="region of interest" description="Disordered" evidence="18">
    <location>
        <begin position="1076"/>
        <end position="1129"/>
    </location>
</feature>
<keyword evidence="4 17" id="KW-0109">Calcium transport</keyword>
<dbReference type="InterPro" id="IPR018303">
    <property type="entry name" value="ATPase_P-typ_P_site"/>
</dbReference>
<dbReference type="PROSITE" id="PS00154">
    <property type="entry name" value="ATPASE_E1_E2"/>
    <property type="match status" value="1"/>
</dbReference>
<evidence type="ECO:0000256" key="15">
    <source>
        <dbReference type="ARBA" id="ARBA00048694"/>
    </source>
</evidence>
<evidence type="ECO:0000313" key="22">
    <source>
        <dbReference type="EMBL" id="KAK7752214.1"/>
    </source>
</evidence>
<sequence>MFNPKSLSAFYTLGGLAGIEKGLQSNRDTGLSIDEKQMHSTVSFEEATARSSKLASEGIETPQSPATPASAPAHHHSSDDAFSDRKRVFKDNRLPEKKGKSLLQLIWITYNDKVLILLSIAAAISLAVGLYQTFGMPHAPDEPKVEWIEGVAIIVAIVIVVLVGSLNDWKKEKQFAQLNKKKQDRLVKVIRSGKTVEISVYDVLTGDVVHLEPGDLIPVDGILIQGYNLKCDESQATGESDIIRKKPADEVFADIENGANLKKADPFIQSGGRVMEGLGTFMCTSSGIYSSYGKTLMSLNEDPEITPLQSKLNVIAEYIAKVGGGAGLLLFIVLFIQFCVRLPGSTATAPEKGQEFLQIFIVVVTIIVVAVPEGLPLAVTLALAFATTRMLKDNNLVRHLKACEVMGNATTICSDKTGTLTQNKMKVVAGTIGTKHRFGSGKAEAAGGAPASDGPIDGDVSAKEFATSLCKEAQELLLKSIAINSTAFEGEVDGEKAFIGSKTETALLIFAKELLSMGPVSEERSNVKILQLIPFDSGRKCMGVVVQLPNGMARLYVKGASEILLSKCTDMLRDPTKDLSTTPLTKDDDSTIKGLIENYASRSLRTIGIIYRDFERWPPKNTRRADGDRNEVIFEDMFKNMTFIGMVGIQDPLREGVYDAVKQCQKAGVVVRMVTGDNKLTAQAIAKECGILHDDGLVMEGPEFRNLSKFRQNEIIPRLQVLARSSPEDKRILVRRLKDLGETVAVTGDGTNDAPALKLADVGFSMGIAGTEVAKEASAIILMDDNFASIVKALKWGRAVNDAVKRFLQFQLTVNVTAVVLTFVTAVSSTDEGAVLTAVQLLWVNLIMDTLAALALATDPPQDSVLNRKPEPRGSSIISITMWKMIIGQAIYQLAVTFALYYGAEQLGIATETARRDTLVFNTFVWMQIFNQWNNRRLDNGFNIFEGLTNNYFFLGINLAMCGAQILIIFVGSIPFSIAQLDPPQLWNQWVAAIVIGLASIPIAMLIRLIPDELIERCIPAYFKRKSKLPGLTISDEEHFHEFPEAFVDVREELMFLKKLKGGRINNLKFAVKHPRETFMRSRSPSHSRSNSMREPQTPLGEDNSPTPVATPDSRARSKSTRSRSNSALGAPTVMAGIVAAGVAAGWSPIERSGSRDFGQPLRPTPSPLSSRDNSEVPQEADEPAPSDVPRLAIPQPPSKSSKPSIS</sequence>
<name>A0AAN9UNI8_9PEZI</name>
<evidence type="ECO:0000256" key="3">
    <source>
        <dbReference type="ARBA" id="ARBA00022554"/>
    </source>
</evidence>
<evidence type="ECO:0000256" key="13">
    <source>
        <dbReference type="ARBA" id="ARBA00023065"/>
    </source>
</evidence>
<dbReference type="FunFam" id="3.40.1110.10:FF:000031">
    <property type="entry name" value="Calcium-transporting ATPase"/>
    <property type="match status" value="1"/>
</dbReference>
<feature type="transmembrane region" description="Helical" evidence="17">
    <location>
        <begin position="990"/>
        <end position="1010"/>
    </location>
</feature>
<dbReference type="GO" id="GO:0005774">
    <property type="term" value="C:vacuolar membrane"/>
    <property type="evidence" value="ECO:0007669"/>
    <property type="project" value="UniProtKB-SubCell"/>
</dbReference>
<dbReference type="CDD" id="cd02081">
    <property type="entry name" value="P-type_ATPase_Ca_PMCA-like"/>
    <property type="match status" value="1"/>
</dbReference>
<accession>A0AAN9UNI8</accession>
<dbReference type="InterPro" id="IPR006408">
    <property type="entry name" value="P-type_ATPase_IIB"/>
</dbReference>
<keyword evidence="2 17" id="KW-0813">Transport</keyword>
<keyword evidence="9 17" id="KW-0067">ATP-binding</keyword>
<evidence type="ECO:0000256" key="12">
    <source>
        <dbReference type="ARBA" id="ARBA00022989"/>
    </source>
</evidence>
<dbReference type="InterPro" id="IPR001757">
    <property type="entry name" value="P_typ_ATPase"/>
</dbReference>
<gene>
    <name evidence="22" type="primary">PMC1_1</name>
    <name evidence="22" type="ORF">SLS62_005748</name>
</gene>
<dbReference type="InterPro" id="IPR023214">
    <property type="entry name" value="HAD_sf"/>
</dbReference>
<keyword evidence="23" id="KW-1185">Reference proteome</keyword>
<evidence type="ECO:0000256" key="4">
    <source>
        <dbReference type="ARBA" id="ARBA00022568"/>
    </source>
</evidence>
<feature type="transmembrane region" description="Helical" evidence="17">
    <location>
        <begin position="952"/>
        <end position="978"/>
    </location>
</feature>
<keyword evidence="3" id="KW-0926">Vacuole</keyword>
<comment type="function">
    <text evidence="17">Catalyzes the hydrolysis of ATP coupled with the transport of calcium.</text>
</comment>
<dbReference type="InterPro" id="IPR023299">
    <property type="entry name" value="ATPase_P-typ_cyto_dom_N"/>
</dbReference>
<keyword evidence="14 17" id="KW-0472">Membrane</keyword>
<dbReference type="Proteomes" id="UP001320420">
    <property type="component" value="Unassembled WGS sequence"/>
</dbReference>
<dbReference type="FunFam" id="2.70.150.10:FF:000028">
    <property type="entry name" value="Calcium-transporting ATPase"/>
    <property type="match status" value="1"/>
</dbReference>
<feature type="transmembrane region" description="Helical" evidence="17">
    <location>
        <begin position="356"/>
        <end position="386"/>
    </location>
</feature>
<proteinExistence type="inferred from homology"/>
<keyword evidence="5 17" id="KW-0812">Transmembrane</keyword>
<dbReference type="SUPFAM" id="SSF81660">
    <property type="entry name" value="Metal cation-transporting ATPase, ATP-binding domain N"/>
    <property type="match status" value="1"/>
</dbReference>
<evidence type="ECO:0000256" key="16">
    <source>
        <dbReference type="ARBA" id="ARBA00059328"/>
    </source>
</evidence>
<dbReference type="SUPFAM" id="SSF81665">
    <property type="entry name" value="Calcium ATPase, transmembrane domain M"/>
    <property type="match status" value="1"/>
</dbReference>
<comment type="function">
    <text evidence="16">This magnesium-dependent enzyme catalyzes the hydrolysis of ATP coupled with the transport of calcium. Transports the calcium to the vacuole and participates in the control of the cytosolic free calcium.</text>
</comment>
<comment type="subcellular location">
    <subcellularLocation>
        <location evidence="17">Membrane</location>
        <topology evidence="17">Multi-pass membrane protein</topology>
    </subcellularLocation>
    <subcellularLocation>
        <location evidence="1">Vacuole membrane</location>
        <topology evidence="1">Multi-pass membrane protein</topology>
    </subcellularLocation>
</comment>
<dbReference type="SFLD" id="SFLDG00002">
    <property type="entry name" value="C1.7:_P-type_atpase_like"/>
    <property type="match status" value="1"/>
</dbReference>